<dbReference type="Proteomes" id="UP000694888">
    <property type="component" value="Unplaced"/>
</dbReference>
<dbReference type="InterPro" id="IPR056564">
    <property type="entry name" value="Ig-like_KY"/>
</dbReference>
<reference evidence="3" key="1">
    <citation type="submission" date="2025-08" db="UniProtKB">
        <authorList>
            <consortium name="RefSeq"/>
        </authorList>
    </citation>
    <scope>IDENTIFICATION</scope>
</reference>
<dbReference type="GeneID" id="101848365"/>
<protein>
    <submittedName>
        <fullName evidence="3">Kyphoscoliosis peptidase</fullName>
    </submittedName>
</protein>
<accession>A0ABM0JUP9</accession>
<dbReference type="PANTHER" id="PTHR47020:SF1">
    <property type="entry name" value="HILLARIN"/>
    <property type="match status" value="1"/>
</dbReference>
<organism evidence="2 3">
    <name type="scientific">Aplysia californica</name>
    <name type="common">California sea hare</name>
    <dbReference type="NCBI Taxonomy" id="6500"/>
    <lineage>
        <taxon>Eukaryota</taxon>
        <taxon>Metazoa</taxon>
        <taxon>Spiralia</taxon>
        <taxon>Lophotrochozoa</taxon>
        <taxon>Mollusca</taxon>
        <taxon>Gastropoda</taxon>
        <taxon>Heterobranchia</taxon>
        <taxon>Euthyneura</taxon>
        <taxon>Tectipleura</taxon>
        <taxon>Aplysiida</taxon>
        <taxon>Aplysioidea</taxon>
        <taxon>Aplysiidae</taxon>
        <taxon>Aplysia</taxon>
    </lineage>
</organism>
<dbReference type="PANTHER" id="PTHR47020">
    <property type="entry name" value="HILLARIN"/>
    <property type="match status" value="1"/>
</dbReference>
<evidence type="ECO:0000259" key="1">
    <source>
        <dbReference type="Pfam" id="PF23265"/>
    </source>
</evidence>
<dbReference type="InterPro" id="IPR053041">
    <property type="entry name" value="Transglut-like_Superfamily_Mod"/>
</dbReference>
<evidence type="ECO:0000313" key="2">
    <source>
        <dbReference type="Proteomes" id="UP000694888"/>
    </source>
</evidence>
<name>A0ABM0JUP9_APLCA</name>
<evidence type="ECO:0000313" key="3">
    <source>
        <dbReference type="RefSeq" id="XP_005101939.1"/>
    </source>
</evidence>
<proteinExistence type="predicted"/>
<sequence length="224" mass="24813">MSERPTLLNGYLGSQLGFQELGLATKSHKEAEFETSENEFVIKLVASLPVKITTKVINEATGKESQERVFIQTRGQDISLLVSLDSPGYHKLQIYGLPASEQSKQLPGVFNYLINCTAMPRKSRLFPKQFAKWKEGCALLEPFSLAGDGLSGDVAFRVIVPEAHAVAVTIGESWTHLEPDDRGLWVGRVQGVEQYKGKGLSAVLNANFDEEDESKYFSLLQYSL</sequence>
<gene>
    <name evidence="3" type="primary">LOC101848365</name>
</gene>
<dbReference type="Pfam" id="PF23265">
    <property type="entry name" value="Ig-like_KY"/>
    <property type="match status" value="1"/>
</dbReference>
<keyword evidence="2" id="KW-1185">Reference proteome</keyword>
<feature type="domain" description="KY-like immunoglobulin-like" evidence="1">
    <location>
        <begin position="18"/>
        <end position="127"/>
    </location>
</feature>
<dbReference type="RefSeq" id="XP_005101939.1">
    <property type="nucleotide sequence ID" value="XM_005101882.1"/>
</dbReference>